<dbReference type="Gene3D" id="3.30.1310.20">
    <property type="entry name" value="PRTase-like"/>
    <property type="match status" value="1"/>
</dbReference>
<dbReference type="SUPFAM" id="SSF53271">
    <property type="entry name" value="PRTase-like"/>
    <property type="match status" value="1"/>
</dbReference>
<accession>A0A2D2DNP2</accession>
<evidence type="ECO:0000313" key="2">
    <source>
        <dbReference type="EMBL" id="ATQ76605.1"/>
    </source>
</evidence>
<name>A0A2D2DNP2_9BURK</name>
<dbReference type="RefSeq" id="WP_099877805.1">
    <property type="nucleotide sequence ID" value="NZ_CP024608.1"/>
</dbReference>
<dbReference type="InterPro" id="IPR000836">
    <property type="entry name" value="PRTase_dom"/>
</dbReference>
<dbReference type="KEGG" id="mass:CR152_20350"/>
<proteinExistence type="predicted"/>
<keyword evidence="2" id="KW-0808">Transferase</keyword>
<dbReference type="InterPro" id="IPR029057">
    <property type="entry name" value="PRTase-like"/>
</dbReference>
<dbReference type="Pfam" id="PF00156">
    <property type="entry name" value="Pribosyltran"/>
    <property type="match status" value="1"/>
</dbReference>
<evidence type="ECO:0000259" key="1">
    <source>
        <dbReference type="Pfam" id="PF00156"/>
    </source>
</evidence>
<feature type="domain" description="Phosphoribosyltransferase" evidence="1">
    <location>
        <begin position="31"/>
        <end position="168"/>
    </location>
</feature>
<evidence type="ECO:0000313" key="3">
    <source>
        <dbReference type="Proteomes" id="UP000229897"/>
    </source>
</evidence>
<dbReference type="EMBL" id="CP024608">
    <property type="protein sequence ID" value="ATQ76605.1"/>
    <property type="molecule type" value="Genomic_DNA"/>
</dbReference>
<dbReference type="AlphaFoldDB" id="A0A2D2DNP2"/>
<gene>
    <name evidence="2" type="ORF">CR152_20350</name>
</gene>
<dbReference type="GO" id="GO:0016740">
    <property type="term" value="F:transferase activity"/>
    <property type="evidence" value="ECO:0007669"/>
    <property type="project" value="UniProtKB-KW"/>
</dbReference>
<organism evidence="2 3">
    <name type="scientific">Massilia violaceinigra</name>
    <dbReference type="NCBI Taxonomy" id="2045208"/>
    <lineage>
        <taxon>Bacteria</taxon>
        <taxon>Pseudomonadati</taxon>
        <taxon>Pseudomonadota</taxon>
        <taxon>Betaproteobacteria</taxon>
        <taxon>Burkholderiales</taxon>
        <taxon>Oxalobacteraceae</taxon>
        <taxon>Telluria group</taxon>
        <taxon>Massilia</taxon>
    </lineage>
</organism>
<dbReference type="Proteomes" id="UP000229897">
    <property type="component" value="Chromosome"/>
</dbReference>
<protein>
    <submittedName>
        <fullName evidence="2">Phosphoribosyl transferase</fullName>
    </submittedName>
</protein>
<dbReference type="CDD" id="cd06223">
    <property type="entry name" value="PRTases_typeI"/>
    <property type="match status" value="1"/>
</dbReference>
<reference evidence="2" key="1">
    <citation type="submission" date="2017-10" db="EMBL/GenBank/DDBJ databases">
        <title>Massilia psychrophilum sp. nov., a novel purple-pigmented bacterium isolated from Tianshan glacier, Xinjiang Municipality, China.</title>
        <authorList>
            <person name="Wang H."/>
        </authorList>
    </citation>
    <scope>NUCLEOTIDE SEQUENCE [LARGE SCALE GENOMIC DNA]</scope>
    <source>
        <strain evidence="2">B2</strain>
    </source>
</reference>
<dbReference type="Gene3D" id="3.40.50.2020">
    <property type="match status" value="1"/>
</dbReference>
<dbReference type="OrthoDB" id="9810066at2"/>
<keyword evidence="3" id="KW-1185">Reference proteome</keyword>
<sequence>MAIHRQLKNRVHAGKLLALALAPYACRPDALVLALPRGGVPVGFVIARSVGLALDVLLVRKLGLPGYEEFAMGAIASGGVRVLNMEAIREHRIGREQIDDACAREAREIVRRERQYRGGRAEPELAGRSAILVDDGLATGSTMCAAVRAARERGAARIVVAVPVGAPDSCAALAPQVDELVCLSQPANFGAVGRWYREFEQTGDEEVQDLLAIAWRDQARAYHSSTNASERRQS</sequence>